<dbReference type="AlphaFoldDB" id="I4ENL5"/>
<evidence type="ECO:0000256" key="10">
    <source>
        <dbReference type="ARBA" id="ARBA00049285"/>
    </source>
</evidence>
<evidence type="ECO:0000256" key="3">
    <source>
        <dbReference type="ARBA" id="ARBA00007800"/>
    </source>
</evidence>
<organism evidence="14 15">
    <name type="scientific">Nitrolancea hollandica Lb</name>
    <dbReference type="NCBI Taxonomy" id="1129897"/>
    <lineage>
        <taxon>Bacteria</taxon>
        <taxon>Pseudomonadati</taxon>
        <taxon>Thermomicrobiota</taxon>
        <taxon>Thermomicrobia</taxon>
        <taxon>Sphaerobacterales</taxon>
        <taxon>Sphaerobacterineae</taxon>
        <taxon>Sphaerobacteraceae</taxon>
        <taxon>Nitrolancea</taxon>
    </lineage>
</organism>
<comment type="subunit">
    <text evidence="11">Composed of two chains; the small (or glutamine) chain promotes the hydrolysis of glutamine to ammonia, which is used by the large (or ammonia) chain to synthesize carbamoyl phosphate. Tetramer of heterodimers (alpha,beta)4.</text>
</comment>
<dbReference type="GO" id="GO:0004359">
    <property type="term" value="F:glutaminase activity"/>
    <property type="evidence" value="ECO:0007669"/>
    <property type="project" value="RHEA"/>
</dbReference>
<dbReference type="Pfam" id="PF00117">
    <property type="entry name" value="GATase"/>
    <property type="match status" value="1"/>
</dbReference>
<dbReference type="GO" id="GO:0005524">
    <property type="term" value="F:ATP binding"/>
    <property type="evidence" value="ECO:0007669"/>
    <property type="project" value="UniProtKB-UniRule"/>
</dbReference>
<feature type="binding site" evidence="11">
    <location>
        <position position="303"/>
    </location>
    <ligand>
        <name>L-glutamine</name>
        <dbReference type="ChEBI" id="CHEBI:58359"/>
    </ligand>
</feature>
<keyword evidence="11" id="KW-0028">Amino-acid biosynthesis</keyword>
<feature type="active site" evidence="11">
    <location>
        <position position="344"/>
    </location>
</feature>
<dbReference type="EMBL" id="CAGS01000734">
    <property type="protein sequence ID" value="CCF86278.1"/>
    <property type="molecule type" value="Genomic_DNA"/>
</dbReference>
<feature type="binding site" evidence="11">
    <location>
        <position position="302"/>
    </location>
    <ligand>
        <name>L-glutamine</name>
        <dbReference type="ChEBI" id="CHEBI:58359"/>
    </ligand>
</feature>
<dbReference type="InterPro" id="IPR036480">
    <property type="entry name" value="CarbP_synth_ssu_N_sf"/>
</dbReference>
<comment type="catalytic activity">
    <reaction evidence="10 11">
        <text>L-glutamine + H2O = L-glutamate + NH4(+)</text>
        <dbReference type="Rhea" id="RHEA:15889"/>
        <dbReference type="ChEBI" id="CHEBI:15377"/>
        <dbReference type="ChEBI" id="CHEBI:28938"/>
        <dbReference type="ChEBI" id="CHEBI:29985"/>
        <dbReference type="ChEBI" id="CHEBI:58359"/>
    </reaction>
</comment>
<gene>
    <name evidence="14" type="primary">pyrAA</name>
    <name evidence="11" type="synonym">carA</name>
    <name evidence="14" type="ORF">NITHO_970004</name>
</gene>
<evidence type="ECO:0000256" key="11">
    <source>
        <dbReference type="HAMAP-Rule" id="MF_01209"/>
    </source>
</evidence>
<dbReference type="PANTHER" id="PTHR43418:SF7">
    <property type="entry name" value="CARBAMOYL-PHOSPHATE SYNTHASE SMALL CHAIN"/>
    <property type="match status" value="1"/>
</dbReference>
<comment type="function">
    <text evidence="11">Small subunit of the glutamine-dependent carbamoyl phosphate synthetase (CPSase). CPSase catalyzes the formation of carbamoyl phosphate from the ammonia moiety of glutamine, carbonate, and phosphate donated by ATP, constituting the first step of 2 biosynthetic pathways, one leading to arginine and/or urea and the other to pyrimidine nucleotides. The small subunit (glutamine amidotransferase) binds and cleaves glutamine to supply the large subunit with the substrate ammonia.</text>
</comment>
<evidence type="ECO:0000256" key="6">
    <source>
        <dbReference type="ARBA" id="ARBA00022840"/>
    </source>
</evidence>
<feature type="binding site" evidence="11">
    <location>
        <position position="230"/>
    </location>
    <ligand>
        <name>L-glutamine</name>
        <dbReference type="ChEBI" id="CHEBI:58359"/>
    </ligand>
</feature>
<evidence type="ECO:0000256" key="4">
    <source>
        <dbReference type="ARBA" id="ARBA00022598"/>
    </source>
</evidence>
<evidence type="ECO:0000256" key="5">
    <source>
        <dbReference type="ARBA" id="ARBA00022741"/>
    </source>
</evidence>
<dbReference type="NCBIfam" id="NF009475">
    <property type="entry name" value="PRK12838.1"/>
    <property type="match status" value="1"/>
</dbReference>
<reference evidence="14 15" key="1">
    <citation type="journal article" date="2012" name="ISME J.">
        <title>Nitrification expanded: discovery, physiology and genomics of a nitrite-oxidizing bacterium from the phylum Chloroflexi.</title>
        <authorList>
            <person name="Sorokin D.Y."/>
            <person name="Lucker S."/>
            <person name="Vejmelkova D."/>
            <person name="Kostrikina N.A."/>
            <person name="Kleerebezem R."/>
            <person name="Rijpstra W.I."/>
            <person name="Damste J.S."/>
            <person name="Le Paslier D."/>
            <person name="Muyzer G."/>
            <person name="Wagner M."/>
            <person name="van Loosdrecht M.C."/>
            <person name="Daims H."/>
        </authorList>
    </citation>
    <scope>NUCLEOTIDE SEQUENCE [LARGE SCALE GENOMIC DNA]</scope>
    <source>
        <strain evidence="15">none</strain>
    </source>
</reference>
<name>I4ENL5_9BACT</name>
<dbReference type="Gene3D" id="3.50.30.20">
    <property type="entry name" value="Carbamoyl-phosphate synthase small subunit, N-terminal domain"/>
    <property type="match status" value="1"/>
</dbReference>
<feature type="domain" description="Carbamoyl-phosphate synthase small subunit N-terminal" evidence="13">
    <location>
        <begin position="7"/>
        <end position="137"/>
    </location>
</feature>
<dbReference type="PANTHER" id="PTHR43418">
    <property type="entry name" value="MULTIFUNCTIONAL TRYPTOPHAN BIOSYNTHESIS PROTEIN-RELATED"/>
    <property type="match status" value="1"/>
</dbReference>
<dbReference type="SUPFAM" id="SSF52021">
    <property type="entry name" value="Carbamoyl phosphate synthetase, small subunit N-terminal domain"/>
    <property type="match status" value="1"/>
</dbReference>
<sequence>MPNADRFSGALVLEDGRIFGGEPFGAPVDIEGEAVFTTTMTGYQEVATDPSFRGQIVCMTYPLIGNYGVMAEDDQSRQPWIAGMIVREDCDEPSNWRMTGTFADYLTRHGIPALRSVDTRALTRHLRLHGTMRALLVHDRRRWTADDLRERARRAWSPGDVDVVRDVTTIGQRDLQVDAPLHVVVIDCGVKEHILQSLERRGVRVSVVPYDTPAEEILALNPDGVLTSPGPGDPACIEPAVATIRSLIDACVPYLGVCLGHQLLALAIGARTSKLKFGHRGGNHPVKDLMTGQVYITSQNHGYQVEAGSVPLDQGWRVSQVSLNDGSVEGLTHISLPVFSIQYHPEGAPGPQDSQYLFDRFIRTIRRRRAGQPEDASRVGRPAVVAGEQG</sequence>
<feature type="binding site" evidence="11">
    <location>
        <position position="262"/>
    </location>
    <ligand>
        <name>L-glutamine</name>
        <dbReference type="ChEBI" id="CHEBI:58359"/>
    </ligand>
</feature>
<keyword evidence="8 11" id="KW-0665">Pyrimidine biosynthesis</keyword>
<keyword evidence="6 11" id="KW-0067">ATP-binding</keyword>
<dbReference type="PROSITE" id="PS51273">
    <property type="entry name" value="GATASE_TYPE_1"/>
    <property type="match status" value="1"/>
</dbReference>
<keyword evidence="7 11" id="KW-0315">Glutamine amidotransferase</keyword>
<dbReference type="EC" id="6.3.5.5" evidence="11"/>
<feature type="binding site" evidence="11">
    <location>
        <position position="232"/>
    </location>
    <ligand>
        <name>L-glutamine</name>
        <dbReference type="ChEBI" id="CHEBI:58359"/>
    </ligand>
</feature>
<dbReference type="SUPFAM" id="SSF52317">
    <property type="entry name" value="Class I glutamine amidotransferase-like"/>
    <property type="match status" value="1"/>
</dbReference>
<comment type="pathway">
    <text evidence="1 11">Pyrimidine metabolism; UMP biosynthesis via de novo pathway; (S)-dihydroorotate from bicarbonate: step 1/3.</text>
</comment>
<dbReference type="Gene3D" id="3.40.50.880">
    <property type="match status" value="1"/>
</dbReference>
<comment type="similarity">
    <text evidence="3 11">Belongs to the CarA family.</text>
</comment>
<dbReference type="HAMAP" id="MF_01209">
    <property type="entry name" value="CPSase_S_chain"/>
    <property type="match status" value="1"/>
</dbReference>
<dbReference type="InterPro" id="IPR017926">
    <property type="entry name" value="GATASE"/>
</dbReference>
<dbReference type="Proteomes" id="UP000004221">
    <property type="component" value="Unassembled WGS sequence"/>
</dbReference>
<dbReference type="PRINTS" id="PR00099">
    <property type="entry name" value="CPSGATASE"/>
</dbReference>
<dbReference type="Pfam" id="PF00988">
    <property type="entry name" value="CPSase_sm_chain"/>
    <property type="match status" value="1"/>
</dbReference>
<feature type="binding site" evidence="11">
    <location>
        <position position="259"/>
    </location>
    <ligand>
        <name>L-glutamine</name>
        <dbReference type="ChEBI" id="CHEBI:58359"/>
    </ligand>
</feature>
<dbReference type="FunFam" id="3.50.30.20:FF:000001">
    <property type="entry name" value="Carbamoyl-phosphate synthase small chain"/>
    <property type="match status" value="1"/>
</dbReference>
<evidence type="ECO:0000256" key="9">
    <source>
        <dbReference type="ARBA" id="ARBA00048816"/>
    </source>
</evidence>
<dbReference type="GO" id="GO:0006207">
    <property type="term" value="P:'de novo' pyrimidine nucleobase biosynthetic process"/>
    <property type="evidence" value="ECO:0007669"/>
    <property type="project" value="InterPro"/>
</dbReference>
<dbReference type="InterPro" id="IPR029062">
    <property type="entry name" value="Class_I_gatase-like"/>
</dbReference>
<dbReference type="UniPathway" id="UPA00070">
    <property type="reaction ID" value="UER00115"/>
</dbReference>
<protein>
    <recommendedName>
        <fullName evidence="11">Carbamoyl phosphate synthase small chain</fullName>
        <ecNumber evidence="11">6.3.5.5</ecNumber>
    </recommendedName>
    <alternativeName>
        <fullName evidence="11">Carbamoyl phosphate synthetase glutamine chain</fullName>
    </alternativeName>
</protein>
<comment type="catalytic activity">
    <reaction evidence="9 11">
        <text>hydrogencarbonate + L-glutamine + 2 ATP + H2O = carbamoyl phosphate + L-glutamate + 2 ADP + phosphate + 2 H(+)</text>
        <dbReference type="Rhea" id="RHEA:18633"/>
        <dbReference type="ChEBI" id="CHEBI:15377"/>
        <dbReference type="ChEBI" id="CHEBI:15378"/>
        <dbReference type="ChEBI" id="CHEBI:17544"/>
        <dbReference type="ChEBI" id="CHEBI:29985"/>
        <dbReference type="ChEBI" id="CHEBI:30616"/>
        <dbReference type="ChEBI" id="CHEBI:43474"/>
        <dbReference type="ChEBI" id="CHEBI:58228"/>
        <dbReference type="ChEBI" id="CHEBI:58359"/>
        <dbReference type="ChEBI" id="CHEBI:456216"/>
        <dbReference type="EC" id="6.3.5.5"/>
    </reaction>
</comment>
<dbReference type="GO" id="GO:0044205">
    <property type="term" value="P:'de novo' UMP biosynthetic process"/>
    <property type="evidence" value="ECO:0007669"/>
    <property type="project" value="UniProtKB-UniRule"/>
</dbReference>
<keyword evidence="15" id="KW-1185">Reference proteome</keyword>
<feature type="region of interest" description="CPSase" evidence="11">
    <location>
        <begin position="1"/>
        <end position="181"/>
    </location>
</feature>
<evidence type="ECO:0000256" key="2">
    <source>
        <dbReference type="ARBA" id="ARBA00005077"/>
    </source>
</evidence>
<dbReference type="SMART" id="SM01097">
    <property type="entry name" value="CPSase_sm_chain"/>
    <property type="match status" value="1"/>
</dbReference>
<dbReference type="CDD" id="cd01744">
    <property type="entry name" value="GATase1_CPSase"/>
    <property type="match status" value="1"/>
</dbReference>
<dbReference type="InterPro" id="IPR002474">
    <property type="entry name" value="CarbamoylP_synth_ssu_N"/>
</dbReference>
<evidence type="ECO:0000313" key="15">
    <source>
        <dbReference type="Proteomes" id="UP000004221"/>
    </source>
</evidence>
<dbReference type="GO" id="GO:0006541">
    <property type="term" value="P:glutamine metabolic process"/>
    <property type="evidence" value="ECO:0007669"/>
    <property type="project" value="InterPro"/>
</dbReference>
<keyword evidence="4 11" id="KW-0436">Ligase</keyword>
<dbReference type="UniPathway" id="UPA00068">
    <property type="reaction ID" value="UER00171"/>
</dbReference>
<evidence type="ECO:0000256" key="7">
    <source>
        <dbReference type="ARBA" id="ARBA00022962"/>
    </source>
</evidence>
<feature type="binding site" evidence="11">
    <location>
        <position position="300"/>
    </location>
    <ligand>
        <name>L-glutamine</name>
        <dbReference type="ChEBI" id="CHEBI:58359"/>
    </ligand>
</feature>
<dbReference type="RefSeq" id="WP_008482004.1">
    <property type="nucleotide sequence ID" value="NZ_CAGS01000734.1"/>
</dbReference>
<comment type="caution">
    <text evidence="14">The sequence shown here is derived from an EMBL/GenBank/DDBJ whole genome shotgun (WGS) entry which is preliminary data.</text>
</comment>
<dbReference type="InterPro" id="IPR006274">
    <property type="entry name" value="CarbamoylP_synth_ssu"/>
</dbReference>
<keyword evidence="5 11" id="KW-0547">Nucleotide-binding</keyword>
<keyword evidence="11" id="KW-0055">Arginine biosynthesis</keyword>
<dbReference type="PRINTS" id="PR00096">
    <property type="entry name" value="GATASE"/>
</dbReference>
<feature type="active site" description="Nucleophile" evidence="11">
    <location>
        <position position="258"/>
    </location>
</feature>
<comment type="pathway">
    <text evidence="2 11">Amino-acid biosynthesis; L-arginine biosynthesis; carbamoyl phosphate from bicarbonate: step 1/1.</text>
</comment>
<evidence type="ECO:0000259" key="13">
    <source>
        <dbReference type="SMART" id="SM01097"/>
    </source>
</evidence>
<dbReference type="NCBIfam" id="TIGR01368">
    <property type="entry name" value="CPSaseIIsmall"/>
    <property type="match status" value="1"/>
</dbReference>
<evidence type="ECO:0000256" key="12">
    <source>
        <dbReference type="SAM" id="MobiDB-lite"/>
    </source>
</evidence>
<dbReference type="GO" id="GO:0006526">
    <property type="term" value="P:L-arginine biosynthetic process"/>
    <property type="evidence" value="ECO:0007669"/>
    <property type="project" value="UniProtKB-UniRule"/>
</dbReference>
<evidence type="ECO:0000256" key="1">
    <source>
        <dbReference type="ARBA" id="ARBA00004812"/>
    </source>
</evidence>
<dbReference type="OrthoDB" id="9804328at2"/>
<dbReference type="InterPro" id="IPR050472">
    <property type="entry name" value="Anth_synth/Amidotransfase"/>
</dbReference>
<dbReference type="InterPro" id="IPR035686">
    <property type="entry name" value="CPSase_GATase1"/>
</dbReference>
<feature type="active site" evidence="11">
    <location>
        <position position="346"/>
    </location>
</feature>
<dbReference type="PRINTS" id="PR00097">
    <property type="entry name" value="ANTSNTHASEII"/>
</dbReference>
<dbReference type="GO" id="GO:0004088">
    <property type="term" value="F:carbamoyl-phosphate synthase (glutamine-hydrolyzing) activity"/>
    <property type="evidence" value="ECO:0007669"/>
    <property type="project" value="UniProtKB-UniRule"/>
</dbReference>
<feature type="region of interest" description="Disordered" evidence="12">
    <location>
        <begin position="369"/>
        <end position="390"/>
    </location>
</feature>
<evidence type="ECO:0000313" key="14">
    <source>
        <dbReference type="EMBL" id="CCF86278.1"/>
    </source>
</evidence>
<feature type="binding site" evidence="11">
    <location>
        <position position="51"/>
    </location>
    <ligand>
        <name>L-glutamine</name>
        <dbReference type="ChEBI" id="CHEBI:58359"/>
    </ligand>
</feature>
<proteinExistence type="inferred from homology"/>
<evidence type="ECO:0000256" key="8">
    <source>
        <dbReference type="ARBA" id="ARBA00022975"/>
    </source>
</evidence>
<accession>I4ENL5</accession>